<accession>A0A1Q5Q662</accession>
<evidence type="ECO:0000313" key="3">
    <source>
        <dbReference type="Proteomes" id="UP000214365"/>
    </source>
</evidence>
<proteinExistence type="predicted"/>
<organism evidence="2 3">
    <name type="scientific">Talaromyces atroroseus</name>
    <dbReference type="NCBI Taxonomy" id="1441469"/>
    <lineage>
        <taxon>Eukaryota</taxon>
        <taxon>Fungi</taxon>
        <taxon>Dikarya</taxon>
        <taxon>Ascomycota</taxon>
        <taxon>Pezizomycotina</taxon>
        <taxon>Eurotiomycetes</taxon>
        <taxon>Eurotiomycetidae</taxon>
        <taxon>Eurotiales</taxon>
        <taxon>Trichocomaceae</taxon>
        <taxon>Talaromyces</taxon>
        <taxon>Talaromyces sect. Trachyspermi</taxon>
    </lineage>
</organism>
<comment type="caution">
    <text evidence="2">The sequence shown here is derived from an EMBL/GenBank/DDBJ whole genome shotgun (WGS) entry which is preliminary data.</text>
</comment>
<dbReference type="AlphaFoldDB" id="A0A1Q5Q662"/>
<keyword evidence="3" id="KW-1185">Reference proteome</keyword>
<dbReference type="EMBL" id="LFMY01000022">
    <property type="protein sequence ID" value="OKL55322.1"/>
    <property type="molecule type" value="Genomic_DNA"/>
</dbReference>
<dbReference type="GeneID" id="31009145"/>
<gene>
    <name evidence="2" type="ORF">UA08_09389</name>
</gene>
<evidence type="ECO:0000256" key="1">
    <source>
        <dbReference type="SAM" id="MobiDB-lite"/>
    </source>
</evidence>
<dbReference type="Proteomes" id="UP000214365">
    <property type="component" value="Unassembled WGS sequence"/>
</dbReference>
<name>A0A1Q5Q662_TALAT</name>
<protein>
    <submittedName>
        <fullName evidence="2">Uncharacterized protein</fullName>
    </submittedName>
</protein>
<reference evidence="2 3" key="1">
    <citation type="submission" date="2015-06" db="EMBL/GenBank/DDBJ databases">
        <title>Talaromyces atroroseus IBT 11181 draft genome.</title>
        <authorList>
            <person name="Rasmussen K.B."/>
            <person name="Rasmussen S."/>
            <person name="Petersen B."/>
            <person name="Sicheritz-Ponten T."/>
            <person name="Mortensen U.H."/>
            <person name="Thrane U."/>
        </authorList>
    </citation>
    <scope>NUCLEOTIDE SEQUENCE [LARGE SCALE GENOMIC DNA]</scope>
    <source>
        <strain evidence="2 3">IBT 11181</strain>
    </source>
</reference>
<dbReference type="RefSeq" id="XP_020115443.1">
    <property type="nucleotide sequence ID" value="XM_020265318.1"/>
</dbReference>
<feature type="region of interest" description="Disordered" evidence="1">
    <location>
        <begin position="138"/>
        <end position="157"/>
    </location>
</feature>
<evidence type="ECO:0000313" key="2">
    <source>
        <dbReference type="EMBL" id="OKL55322.1"/>
    </source>
</evidence>
<sequence>MSAHHGDYIWAQSIGNATQTDVRYWYVTSVNNEQLRTPNNTQIKVQRVGSTIFGLGQYDKDLKARPMNKSMNKIRYEVVREVDGKSTSTPVKGEMDVIFENNKAHVKLELNPAGEYTVTLGRSKMVILVGEDIRKPDPAVTTTSKKNKNAGTGVPRA</sequence>